<keyword evidence="6" id="KW-0143">Chaperone</keyword>
<evidence type="ECO:0000256" key="2">
    <source>
        <dbReference type="ARBA" id="ARBA00022475"/>
    </source>
</evidence>
<dbReference type="OrthoDB" id="9789675at2"/>
<evidence type="ECO:0000256" key="5">
    <source>
        <dbReference type="ARBA" id="ARBA00023136"/>
    </source>
</evidence>
<organism evidence="11 12">
    <name type="scientific">Rhodanobacter denitrificans</name>
    <dbReference type="NCBI Taxonomy" id="666685"/>
    <lineage>
        <taxon>Bacteria</taxon>
        <taxon>Pseudomonadati</taxon>
        <taxon>Pseudomonadota</taxon>
        <taxon>Gammaproteobacteria</taxon>
        <taxon>Lysobacterales</taxon>
        <taxon>Rhodanobacteraceae</taxon>
        <taxon>Rhodanobacter</taxon>
    </lineage>
</organism>
<keyword evidence="5 9" id="KW-0472">Membrane</keyword>
<dbReference type="GO" id="GO:0044877">
    <property type="term" value="F:protein-containing complex binding"/>
    <property type="evidence" value="ECO:0007669"/>
    <property type="project" value="InterPro"/>
</dbReference>
<keyword evidence="2" id="KW-1003">Cell membrane</keyword>
<keyword evidence="4 9" id="KW-1133">Transmembrane helix</keyword>
<evidence type="ECO:0000256" key="3">
    <source>
        <dbReference type="ARBA" id="ARBA00022692"/>
    </source>
</evidence>
<dbReference type="Gene3D" id="1.25.40.10">
    <property type="entry name" value="Tetratricopeptide repeat domain"/>
    <property type="match status" value="1"/>
</dbReference>
<dbReference type="GO" id="GO:0005886">
    <property type="term" value="C:plasma membrane"/>
    <property type="evidence" value="ECO:0007669"/>
    <property type="project" value="UniProtKB-SubCell"/>
</dbReference>
<dbReference type="PANTHER" id="PTHR38035:SF1">
    <property type="entry name" value="ANCILLARY SECYEG TRANSLOCON SUBUNIT"/>
    <property type="match status" value="1"/>
</dbReference>
<comment type="caution">
    <text evidence="11">The sequence shown here is derived from an EMBL/GenBank/DDBJ whole genome shotgun (WGS) entry which is preliminary data.</text>
</comment>
<sequence>MAFEEYDKYEQSELVQKWLRENGMSIVVGIAIGLVGIFGWQQWRNHQAKQEGDAAQLYQQAQIATASGKPDTAAQLTDRLMKDYAKSPFAVFAVSDRARQQVQAGQLDKAEASLEWAESHAAAPELKSLTLLRIAQVELARDNGKQALATLDRIPAGSYQGLAQELRGDVLVKLGRSDEARKAYQAALSTLGEEAPQRGALQMKLDDLAVDGKQGA</sequence>
<dbReference type="Proteomes" id="UP000252387">
    <property type="component" value="Unassembled WGS sequence"/>
</dbReference>
<dbReference type="PANTHER" id="PTHR38035">
    <property type="entry name" value="UPF0070 PROTEIN YFGM"/>
    <property type="match status" value="1"/>
</dbReference>
<dbReference type="InterPro" id="IPR026039">
    <property type="entry name" value="YfgM"/>
</dbReference>
<evidence type="ECO:0000256" key="9">
    <source>
        <dbReference type="SAM" id="Phobius"/>
    </source>
</evidence>
<dbReference type="SUPFAM" id="SSF48452">
    <property type="entry name" value="TPR-like"/>
    <property type="match status" value="1"/>
</dbReference>
<evidence type="ECO:0000256" key="8">
    <source>
        <dbReference type="ARBA" id="ARBA00024235"/>
    </source>
</evidence>
<evidence type="ECO:0000259" key="10">
    <source>
        <dbReference type="Pfam" id="PF09976"/>
    </source>
</evidence>
<dbReference type="Pfam" id="PF09976">
    <property type="entry name" value="TPR_21"/>
    <property type="match status" value="1"/>
</dbReference>
<dbReference type="RefSeq" id="WP_114340776.1">
    <property type="nucleotide sequence ID" value="NZ_QFWQ01000003.1"/>
</dbReference>
<name>A0A368KHU9_9GAMM</name>
<evidence type="ECO:0000313" key="11">
    <source>
        <dbReference type="EMBL" id="RCS30696.1"/>
    </source>
</evidence>
<evidence type="ECO:0000256" key="6">
    <source>
        <dbReference type="ARBA" id="ARBA00023186"/>
    </source>
</evidence>
<comment type="subcellular location">
    <subcellularLocation>
        <location evidence="1">Cell membrane</location>
        <topology evidence="1">Single-pass type II membrane protein</topology>
    </subcellularLocation>
</comment>
<proteinExistence type="inferred from homology"/>
<feature type="domain" description="Ancillary SecYEG translocon subunit/Cell division coordinator CpoB TPR" evidence="10">
    <location>
        <begin position="17"/>
        <end position="209"/>
    </location>
</feature>
<evidence type="ECO:0000313" key="12">
    <source>
        <dbReference type="Proteomes" id="UP000252387"/>
    </source>
</evidence>
<comment type="similarity">
    <text evidence="7">Belongs to the YfgM family.</text>
</comment>
<dbReference type="EMBL" id="QFWQ01000003">
    <property type="protein sequence ID" value="RCS30696.1"/>
    <property type="molecule type" value="Genomic_DNA"/>
</dbReference>
<evidence type="ECO:0000256" key="4">
    <source>
        <dbReference type="ARBA" id="ARBA00022989"/>
    </source>
</evidence>
<evidence type="ECO:0000256" key="7">
    <source>
        <dbReference type="ARBA" id="ARBA00024197"/>
    </source>
</evidence>
<dbReference type="AlphaFoldDB" id="A0A368KHU9"/>
<reference evidence="11 12" key="1">
    <citation type="submission" date="2018-05" db="EMBL/GenBank/DDBJ databases">
        <title>Draft genome sequence of Rhodanobacter denitrificans Yn1 isolated from gold copper mine.</title>
        <authorList>
            <person name="Yang N."/>
            <person name="Mazhar H.S."/>
            <person name="Rensing C."/>
        </authorList>
    </citation>
    <scope>NUCLEOTIDE SEQUENCE [LARGE SCALE GENOMIC DNA]</scope>
    <source>
        <strain evidence="11 12">Yn1</strain>
    </source>
</reference>
<keyword evidence="12" id="KW-1185">Reference proteome</keyword>
<keyword evidence="3 9" id="KW-0812">Transmembrane</keyword>
<evidence type="ECO:0000256" key="1">
    <source>
        <dbReference type="ARBA" id="ARBA00004401"/>
    </source>
</evidence>
<gene>
    <name evidence="11" type="ORF">DEO45_02655</name>
</gene>
<protein>
    <recommendedName>
        <fullName evidence="8">Ancillary SecYEG translocon subunit</fullName>
    </recommendedName>
</protein>
<feature type="transmembrane region" description="Helical" evidence="9">
    <location>
        <begin position="23"/>
        <end position="40"/>
    </location>
</feature>
<accession>A0A368KHU9</accession>
<dbReference type="InterPro" id="IPR011990">
    <property type="entry name" value="TPR-like_helical_dom_sf"/>
</dbReference>
<dbReference type="InterPro" id="IPR018704">
    <property type="entry name" value="SecYEG/CpoB_TPR"/>
</dbReference>
<dbReference type="PIRSF" id="PIRSF006170">
    <property type="entry name" value="YfgM"/>
    <property type="match status" value="1"/>
</dbReference>